<protein>
    <recommendedName>
        <fullName evidence="1">Cathepsin propeptide inhibitor domain-containing protein</fullName>
    </recommendedName>
</protein>
<dbReference type="SUPFAM" id="SSF54001">
    <property type="entry name" value="Cysteine proteinases"/>
    <property type="match status" value="1"/>
</dbReference>
<evidence type="ECO:0000313" key="2">
    <source>
        <dbReference type="EMBL" id="VDK37444.1"/>
    </source>
</evidence>
<proteinExistence type="predicted"/>
<dbReference type="InterPro" id="IPR038765">
    <property type="entry name" value="Papain-like_cys_pep_sf"/>
</dbReference>
<name>A0A3P6QXY9_DIBLA</name>
<gene>
    <name evidence="2" type="ORF">DILT_LOCUS858</name>
</gene>
<dbReference type="OrthoDB" id="6155065at2759"/>
<organism evidence="2 3">
    <name type="scientific">Dibothriocephalus latus</name>
    <name type="common">Fish tapeworm</name>
    <name type="synonym">Diphyllobothrium latum</name>
    <dbReference type="NCBI Taxonomy" id="60516"/>
    <lineage>
        <taxon>Eukaryota</taxon>
        <taxon>Metazoa</taxon>
        <taxon>Spiralia</taxon>
        <taxon>Lophotrochozoa</taxon>
        <taxon>Platyhelminthes</taxon>
        <taxon>Cestoda</taxon>
        <taxon>Eucestoda</taxon>
        <taxon>Diphyllobothriidea</taxon>
        <taxon>Diphyllobothriidae</taxon>
        <taxon>Dibothriocephalus</taxon>
    </lineage>
</organism>
<evidence type="ECO:0000259" key="1">
    <source>
        <dbReference type="SMART" id="SM00848"/>
    </source>
</evidence>
<dbReference type="InterPro" id="IPR013201">
    <property type="entry name" value="Prot_inhib_I29"/>
</dbReference>
<accession>A0A3P6QXY9</accession>
<keyword evidence="3" id="KW-1185">Reference proteome</keyword>
<dbReference type="SMART" id="SM00848">
    <property type="entry name" value="Inhibitor_I29"/>
    <property type="match status" value="1"/>
</dbReference>
<feature type="domain" description="Cathepsin propeptide inhibitor" evidence="1">
    <location>
        <begin position="5"/>
        <end position="65"/>
    </location>
</feature>
<sequence>MKTFWHTWKKDYKKEYASFDEEQFRQEVFLDNFEFILRHNAKFYRGRETYKCRVNAFSDLTPREFADRYLCLRRTPENLSNSLSATFIPIARKLPDSMDWREKGAVTPVKDQVRS</sequence>
<evidence type="ECO:0000313" key="3">
    <source>
        <dbReference type="Proteomes" id="UP000281553"/>
    </source>
</evidence>
<dbReference type="Pfam" id="PF08246">
    <property type="entry name" value="Inhibitor_I29"/>
    <property type="match status" value="1"/>
</dbReference>
<dbReference type="EMBL" id="UYRU01004455">
    <property type="protein sequence ID" value="VDK37444.1"/>
    <property type="molecule type" value="Genomic_DNA"/>
</dbReference>
<dbReference type="Gene3D" id="3.90.70.10">
    <property type="entry name" value="Cysteine proteinases"/>
    <property type="match status" value="1"/>
</dbReference>
<reference evidence="2 3" key="1">
    <citation type="submission" date="2018-11" db="EMBL/GenBank/DDBJ databases">
        <authorList>
            <consortium name="Pathogen Informatics"/>
        </authorList>
    </citation>
    <scope>NUCLEOTIDE SEQUENCE [LARGE SCALE GENOMIC DNA]</scope>
</reference>
<dbReference type="SMR" id="A0A3P6QXY9"/>
<dbReference type="Proteomes" id="UP000281553">
    <property type="component" value="Unassembled WGS sequence"/>
</dbReference>
<dbReference type="AlphaFoldDB" id="A0A3P6QXY9"/>